<feature type="domain" description="DUF4232" evidence="3">
    <location>
        <begin position="95"/>
        <end position="222"/>
    </location>
</feature>
<evidence type="ECO:0000256" key="2">
    <source>
        <dbReference type="SAM" id="SignalP"/>
    </source>
</evidence>
<gene>
    <name evidence="4" type="ORF">FHX80_113307</name>
</gene>
<feature type="region of interest" description="Disordered" evidence="1">
    <location>
        <begin position="33"/>
        <end position="91"/>
    </location>
</feature>
<evidence type="ECO:0000259" key="3">
    <source>
        <dbReference type="Pfam" id="PF14016"/>
    </source>
</evidence>
<evidence type="ECO:0000313" key="4">
    <source>
        <dbReference type="EMBL" id="TWG04835.1"/>
    </source>
</evidence>
<evidence type="ECO:0000313" key="5">
    <source>
        <dbReference type="Proteomes" id="UP000318186"/>
    </source>
</evidence>
<keyword evidence="2" id="KW-0732">Signal</keyword>
<dbReference type="PROSITE" id="PS51257">
    <property type="entry name" value="PROKAR_LIPOPROTEIN"/>
    <property type="match status" value="1"/>
</dbReference>
<feature type="compositionally biased region" description="Low complexity" evidence="1">
    <location>
        <begin position="213"/>
        <end position="222"/>
    </location>
</feature>
<sequence>MYGNRRKAFLVSALLVGGAMLMTACQDADADAAQGTSSATPAGQTDASPGASATGGEQGGEEDKASGDSSGGKDAASGSGSGSGANGKAGKVGTCRTDGLKITAADNTIDGDPDLTVAVTMKNIGTDCAMSGYAGVDLKTNAGPLSAKRTGQEPTSFTLKSGESVAFPINYPANDSGGSGVRITGLLVTPPNETKTVTLQWPGAATLPVTEDGGSPVKVGPVGSAGQGS</sequence>
<proteinExistence type="predicted"/>
<protein>
    <submittedName>
        <fullName evidence="4">Uncharacterized protein DUF4232</fullName>
    </submittedName>
</protein>
<dbReference type="AlphaFoldDB" id="A0A561UZN5"/>
<dbReference type="InterPro" id="IPR025326">
    <property type="entry name" value="DUF4232"/>
</dbReference>
<dbReference type="Proteomes" id="UP000318186">
    <property type="component" value="Unassembled WGS sequence"/>
</dbReference>
<comment type="caution">
    <text evidence="4">The sequence shown here is derived from an EMBL/GenBank/DDBJ whole genome shotgun (WGS) entry which is preliminary data.</text>
</comment>
<reference evidence="4 5" key="1">
    <citation type="submission" date="2019-06" db="EMBL/GenBank/DDBJ databases">
        <title>Sequencing the genomes of 1000 actinobacteria strains.</title>
        <authorList>
            <person name="Klenk H.-P."/>
        </authorList>
    </citation>
    <scope>NUCLEOTIDE SEQUENCE [LARGE SCALE GENOMIC DNA]</scope>
    <source>
        <strain evidence="4 5">DSM 42059</strain>
    </source>
</reference>
<dbReference type="RefSeq" id="WP_145764897.1">
    <property type="nucleotide sequence ID" value="NZ_VIWW01000001.1"/>
</dbReference>
<name>A0A561UZN5_9ACTN</name>
<feature type="chain" id="PRO_5039611042" evidence="2">
    <location>
        <begin position="31"/>
        <end position="229"/>
    </location>
</feature>
<dbReference type="Pfam" id="PF14016">
    <property type="entry name" value="DUF4232"/>
    <property type="match status" value="1"/>
</dbReference>
<feature type="region of interest" description="Disordered" evidence="1">
    <location>
        <begin position="205"/>
        <end position="229"/>
    </location>
</feature>
<accession>A0A561UZN5</accession>
<dbReference type="EMBL" id="VIWW01000001">
    <property type="protein sequence ID" value="TWG04835.1"/>
    <property type="molecule type" value="Genomic_DNA"/>
</dbReference>
<dbReference type="OrthoDB" id="3480105at2"/>
<feature type="compositionally biased region" description="Polar residues" evidence="1">
    <location>
        <begin position="34"/>
        <end position="47"/>
    </location>
</feature>
<feature type="signal peptide" evidence="2">
    <location>
        <begin position="1"/>
        <end position="30"/>
    </location>
</feature>
<organism evidence="4 5">
    <name type="scientific">Streptomyces brevispora</name>
    <dbReference type="NCBI Taxonomy" id="887462"/>
    <lineage>
        <taxon>Bacteria</taxon>
        <taxon>Bacillati</taxon>
        <taxon>Actinomycetota</taxon>
        <taxon>Actinomycetes</taxon>
        <taxon>Kitasatosporales</taxon>
        <taxon>Streptomycetaceae</taxon>
        <taxon>Streptomyces</taxon>
    </lineage>
</organism>
<evidence type="ECO:0000256" key="1">
    <source>
        <dbReference type="SAM" id="MobiDB-lite"/>
    </source>
</evidence>